<dbReference type="SMART" id="SM00257">
    <property type="entry name" value="LysM"/>
    <property type="match status" value="1"/>
</dbReference>
<dbReference type="eggNOG" id="COG0457">
    <property type="taxonomic scope" value="Bacteria"/>
</dbReference>
<protein>
    <submittedName>
        <fullName evidence="3">LysM domain-containing protein</fullName>
    </submittedName>
</protein>
<dbReference type="AlphaFoldDB" id="H0UPT6"/>
<name>H0UPT6_9BACT</name>
<dbReference type="InterPro" id="IPR036779">
    <property type="entry name" value="LysM_dom_sf"/>
</dbReference>
<dbReference type="InterPro" id="IPR011990">
    <property type="entry name" value="TPR-like_helical_dom_sf"/>
</dbReference>
<dbReference type="PROSITE" id="PS50005">
    <property type="entry name" value="TPR"/>
    <property type="match status" value="1"/>
</dbReference>
<dbReference type="EMBL" id="CM001377">
    <property type="protein sequence ID" value="EHM10645.1"/>
    <property type="molecule type" value="Genomic_DNA"/>
</dbReference>
<gene>
    <name evidence="3" type="ORF">TheveDRAFT_1527</name>
</gene>
<organism evidence="3 4">
    <name type="scientific">Thermanaerovibrio velox DSM 12556</name>
    <dbReference type="NCBI Taxonomy" id="926567"/>
    <lineage>
        <taxon>Bacteria</taxon>
        <taxon>Thermotogati</taxon>
        <taxon>Synergistota</taxon>
        <taxon>Synergistia</taxon>
        <taxon>Synergistales</taxon>
        <taxon>Synergistaceae</taxon>
        <taxon>Thermanaerovibrio</taxon>
    </lineage>
</organism>
<dbReference type="SUPFAM" id="SSF48452">
    <property type="entry name" value="TPR-like"/>
    <property type="match status" value="1"/>
</dbReference>
<dbReference type="Proteomes" id="UP000005730">
    <property type="component" value="Chromosome"/>
</dbReference>
<evidence type="ECO:0000313" key="3">
    <source>
        <dbReference type="EMBL" id="EHM10645.1"/>
    </source>
</evidence>
<feature type="domain" description="LysM" evidence="2">
    <location>
        <begin position="260"/>
        <end position="307"/>
    </location>
</feature>
<dbReference type="CDD" id="cd00118">
    <property type="entry name" value="LysM"/>
    <property type="match status" value="1"/>
</dbReference>
<reference evidence="3 4" key="1">
    <citation type="submission" date="2011-10" db="EMBL/GenBank/DDBJ databases">
        <title>The Noncontiguous Finished genome of Thermanaerovibrio velox DSM 12556.</title>
        <authorList>
            <consortium name="US DOE Joint Genome Institute (JGI-PGF)"/>
            <person name="Lucas S."/>
            <person name="Copeland A."/>
            <person name="Lapidus A."/>
            <person name="Glavina del Rio T."/>
            <person name="Dalin E."/>
            <person name="Tice H."/>
            <person name="Bruce D."/>
            <person name="Goodwin L."/>
            <person name="Pitluck S."/>
            <person name="Peters L."/>
            <person name="Mikhailova N."/>
            <person name="Teshima H."/>
            <person name="Kyrpides N."/>
            <person name="Mavromatis K."/>
            <person name="Ivanova N."/>
            <person name="Markowitz V."/>
            <person name="Cheng J.-F."/>
            <person name="Hugenholtz P."/>
            <person name="Woyke T."/>
            <person name="Wu D."/>
            <person name="Spring S."/>
            <person name="Brambilla E.-M."/>
            <person name="Klenk H.-P."/>
            <person name="Eisen J.A."/>
        </authorList>
    </citation>
    <scope>NUCLEOTIDE SEQUENCE [LARGE SCALE GENOMIC DNA]</scope>
    <source>
        <strain evidence="3 4">DSM 12556</strain>
    </source>
</reference>
<feature type="repeat" description="TPR" evidence="1">
    <location>
        <begin position="76"/>
        <end position="109"/>
    </location>
</feature>
<dbReference type="Gene3D" id="3.10.350.10">
    <property type="entry name" value="LysM domain"/>
    <property type="match status" value="1"/>
</dbReference>
<evidence type="ECO:0000256" key="1">
    <source>
        <dbReference type="PROSITE-ProRule" id="PRU00339"/>
    </source>
</evidence>
<dbReference type="HOGENOM" id="CLU_1795582_0_0_0"/>
<dbReference type="Gene3D" id="1.25.40.10">
    <property type="entry name" value="Tetratricopeptide repeat domain"/>
    <property type="match status" value="1"/>
</dbReference>
<dbReference type="Pfam" id="PF01476">
    <property type="entry name" value="LysM"/>
    <property type="match status" value="1"/>
</dbReference>
<dbReference type="STRING" id="926567.TheveDRAFT_1527"/>
<dbReference type="PROSITE" id="PS51782">
    <property type="entry name" value="LYSM"/>
    <property type="match status" value="1"/>
</dbReference>
<dbReference type="eggNOG" id="COG1652">
    <property type="taxonomic scope" value="Bacteria"/>
</dbReference>
<sequence length="319" mass="35906">MAIPHRRHHGAPKLEGLPNSSGAKAVLEGYQRVEAIAALVESVIIWRAQWLLKRGAMQEAEDILFRLIFKEGSRNPEAMDLLGRIYFHRGQDLKAVEIWRRALELQPWNIHLKRTLSLAKSLEEGKRSAILAAHRIGLALKGALQVGGICSVLFGVFVGAKHLERWLKGPEPAALEAHYYYDVSKLSQPVKGTYPLGFTRVKQGTSISRGRVEVLVEQEGDSVRVFGKVPSLLTRYQVEMAVYAMDGVKHVDLRGLEVQRSYRVQRGDSLWLISRRLYGEGQAWTVLSRHNGLEDPSRLKVGQTLNLPLGDEELVPDRR</sequence>
<evidence type="ECO:0000259" key="2">
    <source>
        <dbReference type="PROSITE" id="PS51782"/>
    </source>
</evidence>
<dbReference type="InterPro" id="IPR019734">
    <property type="entry name" value="TPR_rpt"/>
</dbReference>
<keyword evidence="4" id="KW-1185">Reference proteome</keyword>
<proteinExistence type="predicted"/>
<accession>H0UPT6</accession>
<evidence type="ECO:0000313" key="4">
    <source>
        <dbReference type="Proteomes" id="UP000005730"/>
    </source>
</evidence>
<dbReference type="InterPro" id="IPR018392">
    <property type="entry name" value="LysM"/>
</dbReference>
<dbReference type="SUPFAM" id="SSF54106">
    <property type="entry name" value="LysM domain"/>
    <property type="match status" value="1"/>
</dbReference>
<keyword evidence="1" id="KW-0802">TPR repeat</keyword>